<keyword evidence="2" id="KW-1185">Reference proteome</keyword>
<reference evidence="1" key="1">
    <citation type="journal article" date="2020" name="Stud. Mycol.">
        <title>101 Dothideomycetes genomes: a test case for predicting lifestyles and emergence of pathogens.</title>
        <authorList>
            <person name="Haridas S."/>
            <person name="Albert R."/>
            <person name="Binder M."/>
            <person name="Bloem J."/>
            <person name="Labutti K."/>
            <person name="Salamov A."/>
            <person name="Andreopoulos B."/>
            <person name="Baker S."/>
            <person name="Barry K."/>
            <person name="Bills G."/>
            <person name="Bluhm B."/>
            <person name="Cannon C."/>
            <person name="Castanera R."/>
            <person name="Culley D."/>
            <person name="Daum C."/>
            <person name="Ezra D."/>
            <person name="Gonzalez J."/>
            <person name="Henrissat B."/>
            <person name="Kuo A."/>
            <person name="Liang C."/>
            <person name="Lipzen A."/>
            <person name="Lutzoni F."/>
            <person name="Magnuson J."/>
            <person name="Mondo S."/>
            <person name="Nolan M."/>
            <person name="Ohm R."/>
            <person name="Pangilinan J."/>
            <person name="Park H.-J."/>
            <person name="Ramirez L."/>
            <person name="Alfaro M."/>
            <person name="Sun H."/>
            <person name="Tritt A."/>
            <person name="Yoshinaga Y."/>
            <person name="Zwiers L.-H."/>
            <person name="Turgeon B."/>
            <person name="Goodwin S."/>
            <person name="Spatafora J."/>
            <person name="Crous P."/>
            <person name="Grigoriev I."/>
        </authorList>
    </citation>
    <scope>NUCLEOTIDE SEQUENCE</scope>
    <source>
        <strain evidence="1">CBS 627.86</strain>
    </source>
</reference>
<dbReference type="EMBL" id="ML977347">
    <property type="protein sequence ID" value="KAF2108467.1"/>
    <property type="molecule type" value="Genomic_DNA"/>
</dbReference>
<evidence type="ECO:0000313" key="1">
    <source>
        <dbReference type="EMBL" id="KAF2108467.1"/>
    </source>
</evidence>
<proteinExistence type="predicted"/>
<dbReference type="AlphaFoldDB" id="A0A6A5YPY7"/>
<evidence type="ECO:0000313" key="2">
    <source>
        <dbReference type="Proteomes" id="UP000799770"/>
    </source>
</evidence>
<protein>
    <submittedName>
        <fullName evidence="1">Uncharacterized protein</fullName>
    </submittedName>
</protein>
<organism evidence="1 2">
    <name type="scientific">Lophiotrema nucula</name>
    <dbReference type="NCBI Taxonomy" id="690887"/>
    <lineage>
        <taxon>Eukaryota</taxon>
        <taxon>Fungi</taxon>
        <taxon>Dikarya</taxon>
        <taxon>Ascomycota</taxon>
        <taxon>Pezizomycotina</taxon>
        <taxon>Dothideomycetes</taxon>
        <taxon>Pleosporomycetidae</taxon>
        <taxon>Pleosporales</taxon>
        <taxon>Lophiotremataceae</taxon>
        <taxon>Lophiotrema</taxon>
    </lineage>
</organism>
<accession>A0A6A5YPY7</accession>
<sequence>MPLRWHTSLEDRRGPVIHFSEFANLRYLAVPFKAVLCHDFIAGAPGDEEQLLPKILVELVIIDAFLKELHHQLVPFVSLRVQFKASYASLKRIYIHAVYYLNDFVALRTSGIVRAPSSFAPNICQSVVSLLYTSTQNSIDMYNRQILCHLSLLLHEF</sequence>
<gene>
    <name evidence="1" type="ORF">BDV96DRAFT_260015</name>
</gene>
<dbReference type="Proteomes" id="UP000799770">
    <property type="component" value="Unassembled WGS sequence"/>
</dbReference>
<name>A0A6A5YPY7_9PLEO</name>